<dbReference type="RefSeq" id="WP_049641822.1">
    <property type="nucleotide sequence ID" value="NZ_LFTY01000001.1"/>
</dbReference>
<dbReference type="Gene3D" id="2.40.50.230">
    <property type="entry name" value="Gp5 N-terminal domain"/>
    <property type="match status" value="1"/>
</dbReference>
<dbReference type="PATRIC" id="fig|1675527.3.peg.1012"/>
<feature type="domain" description="Gp5/Type VI secretion system Vgr protein OB-fold" evidence="1">
    <location>
        <begin position="19"/>
        <end position="85"/>
    </location>
</feature>
<evidence type="ECO:0000313" key="2">
    <source>
        <dbReference type="EMBL" id="KMW60786.1"/>
    </source>
</evidence>
<organism evidence="2 3">
    <name type="scientific">Candidatus Rhodobacter oscarellae</name>
    <dbReference type="NCBI Taxonomy" id="1675527"/>
    <lineage>
        <taxon>Bacteria</taxon>
        <taxon>Pseudomonadati</taxon>
        <taxon>Pseudomonadota</taxon>
        <taxon>Alphaproteobacteria</taxon>
        <taxon>Rhodobacterales</taxon>
        <taxon>Rhodobacter group</taxon>
        <taxon>Rhodobacter</taxon>
    </lineage>
</organism>
<proteinExistence type="predicted"/>
<evidence type="ECO:0000313" key="3">
    <source>
        <dbReference type="Proteomes" id="UP000037178"/>
    </source>
</evidence>
<gene>
    <name evidence="2" type="ORF">AIOL_000951</name>
</gene>
<dbReference type="InterPro" id="IPR013046">
    <property type="entry name" value="GpV/Gp45"/>
</dbReference>
<accession>A0A0J9EDT8</accession>
<dbReference type="STRING" id="1675527.AIOL_000951"/>
<dbReference type="InterPro" id="IPR006531">
    <property type="entry name" value="Gp5/Vgr_OB"/>
</dbReference>
<sequence>MSDFDTTENDRRLANIAQMGVVEEVKYSNPPKARVRVGELLTGWLRMGVRRAGDAHESWAYSAGEEVLVVSTSGNMAQGVIVCSLANGANVAQAAAGKFKTTYPGGEIIEIAGGVVTITAPGNVIVNGDVIANGVSLINHVHSGITPGPADTGKPK</sequence>
<dbReference type="Pfam" id="PF18946">
    <property type="entry name" value="Apex"/>
    <property type="match status" value="1"/>
</dbReference>
<dbReference type="InterPro" id="IPR037026">
    <property type="entry name" value="Vgr_OB-fold_dom_sf"/>
</dbReference>
<dbReference type="AlphaFoldDB" id="A0A0J9EDT8"/>
<dbReference type="EMBL" id="LFTY01000001">
    <property type="protein sequence ID" value="KMW60786.1"/>
    <property type="molecule type" value="Genomic_DNA"/>
</dbReference>
<dbReference type="Proteomes" id="UP000037178">
    <property type="component" value="Unassembled WGS sequence"/>
</dbReference>
<keyword evidence="3" id="KW-1185">Reference proteome</keyword>
<evidence type="ECO:0000259" key="1">
    <source>
        <dbReference type="Pfam" id="PF04717"/>
    </source>
</evidence>
<name>A0A0J9EDT8_9RHOB</name>
<dbReference type="OrthoDB" id="4931325at2"/>
<dbReference type="InterPro" id="IPR044033">
    <property type="entry name" value="GpV-like_apex"/>
</dbReference>
<protein>
    <submittedName>
        <fullName evidence="2">Phage baseplate assembly protein V</fullName>
    </submittedName>
</protein>
<comment type="caution">
    <text evidence="2">The sequence shown here is derived from an EMBL/GenBank/DDBJ whole genome shotgun (WGS) entry which is preliminary data.</text>
</comment>
<dbReference type="Pfam" id="PF04717">
    <property type="entry name" value="Phage_base_V"/>
    <property type="match status" value="1"/>
</dbReference>
<dbReference type="NCBIfam" id="TIGR01644">
    <property type="entry name" value="phage_P2_V"/>
    <property type="match status" value="1"/>
</dbReference>
<reference evidence="2 3" key="1">
    <citation type="submission" date="2015-06" db="EMBL/GenBank/DDBJ databases">
        <title>Draft genome sequence of an Alphaproteobacteria species associated to the Mediterranean sponge Oscarella lobularis.</title>
        <authorList>
            <person name="Jourda C."/>
            <person name="Santini S."/>
            <person name="Claverie J.-M."/>
        </authorList>
    </citation>
    <scope>NUCLEOTIDE SEQUENCE [LARGE SCALE GENOMIC DNA]</scope>
    <source>
        <strain evidence="2">IGS</strain>
    </source>
</reference>